<organism evidence="4 5">
    <name type="scientific">Luteitalea pratensis</name>
    <dbReference type="NCBI Taxonomy" id="1855912"/>
    <lineage>
        <taxon>Bacteria</taxon>
        <taxon>Pseudomonadati</taxon>
        <taxon>Acidobacteriota</taxon>
        <taxon>Vicinamibacteria</taxon>
        <taxon>Vicinamibacterales</taxon>
        <taxon>Vicinamibacteraceae</taxon>
        <taxon>Luteitalea</taxon>
    </lineage>
</organism>
<reference evidence="4 5" key="1">
    <citation type="journal article" date="2016" name="Genome Announc.">
        <title>First Complete Genome Sequence of a Subdivision 6 Acidobacterium Strain.</title>
        <authorList>
            <person name="Huang S."/>
            <person name="Vieira S."/>
            <person name="Bunk B."/>
            <person name="Riedel T."/>
            <person name="Sproer C."/>
            <person name="Overmann J."/>
        </authorList>
    </citation>
    <scope>NUCLEOTIDE SEQUENCE [LARGE SCALE GENOMIC DNA]</scope>
    <source>
        <strain evidence="5">DSM 100886 HEG_-6_39</strain>
    </source>
</reference>
<dbReference type="AlphaFoldDB" id="A0A143PPY5"/>
<dbReference type="KEGG" id="abac:LuPra_03407"/>
<dbReference type="PATRIC" id="fig|1813736.3.peg.3617"/>
<dbReference type="Gene3D" id="1.20.120.450">
    <property type="entry name" value="dinb family like domain"/>
    <property type="match status" value="1"/>
</dbReference>
<dbReference type="OrthoDB" id="119432at2"/>
<dbReference type="GO" id="GO:0046872">
    <property type="term" value="F:metal ion binding"/>
    <property type="evidence" value="ECO:0007669"/>
    <property type="project" value="UniProtKB-KW"/>
</dbReference>
<protein>
    <submittedName>
        <fullName evidence="4">DinB family protein</fullName>
    </submittedName>
</protein>
<gene>
    <name evidence="4" type="ORF">LuPra_03407</name>
</gene>
<evidence type="ECO:0000256" key="3">
    <source>
        <dbReference type="PIRSR" id="PIRSR607837-1"/>
    </source>
</evidence>
<proteinExistence type="inferred from homology"/>
<feature type="binding site" evidence="3">
    <location>
        <position position="137"/>
    </location>
    <ligand>
        <name>a divalent metal cation</name>
        <dbReference type="ChEBI" id="CHEBI:60240"/>
    </ligand>
</feature>
<dbReference type="SUPFAM" id="SSF109854">
    <property type="entry name" value="DinB/YfiT-like putative metalloenzymes"/>
    <property type="match status" value="1"/>
</dbReference>
<dbReference type="InterPro" id="IPR034660">
    <property type="entry name" value="DinB/YfiT-like"/>
</dbReference>
<feature type="binding site" evidence="3">
    <location>
        <position position="133"/>
    </location>
    <ligand>
        <name>a divalent metal cation</name>
        <dbReference type="ChEBI" id="CHEBI:60240"/>
    </ligand>
</feature>
<dbReference type="STRING" id="1855912.LuPra_03407"/>
<evidence type="ECO:0000256" key="1">
    <source>
        <dbReference type="ARBA" id="ARBA00008635"/>
    </source>
</evidence>
<name>A0A143PPY5_LUTPR</name>
<dbReference type="RefSeq" id="WP_110171842.1">
    <property type="nucleotide sequence ID" value="NZ_CP015136.1"/>
</dbReference>
<evidence type="ECO:0000256" key="2">
    <source>
        <dbReference type="ARBA" id="ARBA00022723"/>
    </source>
</evidence>
<dbReference type="InterPro" id="IPR007837">
    <property type="entry name" value="DinB"/>
</dbReference>
<accession>A0A143PPY5</accession>
<dbReference type="Proteomes" id="UP000076079">
    <property type="component" value="Chromosome"/>
</dbReference>
<feature type="binding site" evidence="3">
    <location>
        <position position="47"/>
    </location>
    <ligand>
        <name>a divalent metal cation</name>
        <dbReference type="ChEBI" id="CHEBI:60240"/>
    </ligand>
</feature>
<sequence length="163" mass="18567">MTLAELFLPEFDQEVAKTRTMLERVPEDRFDYAPHAKSMKLGRLASHLAEMPQWLTVTVTTEELEPTPDMKGFNASSRQDLLDELDSRTVAAREHLAKATDEALAITWTFKWQGKVIFALPRHVVIRSMVMSHMIHHRAQLGVYLRLLDIPIPGPYGPSADEM</sequence>
<dbReference type="EMBL" id="CP015136">
    <property type="protein sequence ID" value="AMY10178.1"/>
    <property type="molecule type" value="Genomic_DNA"/>
</dbReference>
<keyword evidence="5" id="KW-1185">Reference proteome</keyword>
<dbReference type="Pfam" id="PF05163">
    <property type="entry name" value="DinB"/>
    <property type="match status" value="1"/>
</dbReference>
<reference evidence="5" key="2">
    <citation type="submission" date="2016-04" db="EMBL/GenBank/DDBJ databases">
        <title>First Complete Genome Sequence of a Subdivision 6 Acidobacterium.</title>
        <authorList>
            <person name="Huang S."/>
            <person name="Vieira S."/>
            <person name="Bunk B."/>
            <person name="Riedel T."/>
            <person name="Sproeer C."/>
            <person name="Overmann J."/>
        </authorList>
    </citation>
    <scope>NUCLEOTIDE SEQUENCE [LARGE SCALE GENOMIC DNA]</scope>
    <source>
        <strain evidence="5">DSM 100886 HEG_-6_39</strain>
    </source>
</reference>
<evidence type="ECO:0000313" key="4">
    <source>
        <dbReference type="EMBL" id="AMY10178.1"/>
    </source>
</evidence>
<keyword evidence="2 3" id="KW-0479">Metal-binding</keyword>
<evidence type="ECO:0000313" key="5">
    <source>
        <dbReference type="Proteomes" id="UP000076079"/>
    </source>
</evidence>
<comment type="similarity">
    <text evidence="1">Belongs to the DinB family.</text>
</comment>